<feature type="compositionally biased region" description="Low complexity" evidence="1">
    <location>
        <begin position="78"/>
        <end position="87"/>
    </location>
</feature>
<keyword evidence="2" id="KW-0812">Transmembrane</keyword>
<dbReference type="EMBL" id="JAUSQZ010000001">
    <property type="protein sequence ID" value="MDP9824475.1"/>
    <property type="molecule type" value="Genomic_DNA"/>
</dbReference>
<name>A0ABT9NWU2_9ACTN</name>
<gene>
    <name evidence="3" type="ORF">J2S57_000224</name>
</gene>
<keyword evidence="2" id="KW-0472">Membrane</keyword>
<evidence type="ECO:0000313" key="4">
    <source>
        <dbReference type="Proteomes" id="UP001235712"/>
    </source>
</evidence>
<keyword evidence="2" id="KW-1133">Transmembrane helix</keyword>
<feature type="compositionally biased region" description="Low complexity" evidence="1">
    <location>
        <begin position="110"/>
        <end position="132"/>
    </location>
</feature>
<feature type="compositionally biased region" description="Low complexity" evidence="1">
    <location>
        <begin position="189"/>
        <end position="199"/>
    </location>
</feature>
<feature type="region of interest" description="Disordered" evidence="1">
    <location>
        <begin position="152"/>
        <end position="222"/>
    </location>
</feature>
<evidence type="ECO:0008006" key="5">
    <source>
        <dbReference type="Google" id="ProtNLM"/>
    </source>
</evidence>
<accession>A0ABT9NWU2</accession>
<evidence type="ECO:0000313" key="3">
    <source>
        <dbReference type="EMBL" id="MDP9824475.1"/>
    </source>
</evidence>
<protein>
    <recommendedName>
        <fullName evidence="5">Excalibur calcium-binding domain-containing protein</fullName>
    </recommendedName>
</protein>
<evidence type="ECO:0000256" key="1">
    <source>
        <dbReference type="SAM" id="MobiDB-lite"/>
    </source>
</evidence>
<organism evidence="3 4">
    <name type="scientific">Kineosporia succinea</name>
    <dbReference type="NCBI Taxonomy" id="84632"/>
    <lineage>
        <taxon>Bacteria</taxon>
        <taxon>Bacillati</taxon>
        <taxon>Actinomycetota</taxon>
        <taxon>Actinomycetes</taxon>
        <taxon>Kineosporiales</taxon>
        <taxon>Kineosporiaceae</taxon>
        <taxon>Kineosporia</taxon>
    </lineage>
</organism>
<dbReference type="RefSeq" id="WP_307237104.1">
    <property type="nucleotide sequence ID" value="NZ_JAUSQZ010000001.1"/>
</dbReference>
<feature type="region of interest" description="Disordered" evidence="1">
    <location>
        <begin position="78"/>
        <end position="132"/>
    </location>
</feature>
<keyword evidence="4" id="KW-1185">Reference proteome</keyword>
<feature type="transmembrane region" description="Helical" evidence="2">
    <location>
        <begin position="52"/>
        <end position="72"/>
    </location>
</feature>
<sequence>MVDGWSFNPPPHWPRPPRGWSPPPGWTPDPEWGPVPPGWQLWVPTPPSRRPWSTVAGVGGALVLAVAVVVWMPRSSDAALAGSPGASGPSGAGLAGALPGDRAETGRGRATSAAPPGAEASAPTPRPGAAGLTAATAPRFASCRALTKAYPHGVGLPGAIDRPGRYRNVRRPDDATERTLRSGGGAGSAGAAPGAASGAASGGGRPSGPPDEPAVVTSSEYPAVTGFGRSTALYVANSPLDEDRDGIACER</sequence>
<proteinExistence type="predicted"/>
<evidence type="ECO:0000256" key="2">
    <source>
        <dbReference type="SAM" id="Phobius"/>
    </source>
</evidence>
<reference evidence="3 4" key="1">
    <citation type="submission" date="2023-07" db="EMBL/GenBank/DDBJ databases">
        <title>Sequencing the genomes of 1000 actinobacteria strains.</title>
        <authorList>
            <person name="Klenk H.-P."/>
        </authorList>
    </citation>
    <scope>NUCLEOTIDE SEQUENCE [LARGE SCALE GENOMIC DNA]</scope>
    <source>
        <strain evidence="3 4">DSM 44388</strain>
    </source>
</reference>
<comment type="caution">
    <text evidence="3">The sequence shown here is derived from an EMBL/GenBank/DDBJ whole genome shotgun (WGS) entry which is preliminary data.</text>
</comment>
<dbReference type="Proteomes" id="UP001235712">
    <property type="component" value="Unassembled WGS sequence"/>
</dbReference>
<feature type="compositionally biased region" description="Basic and acidic residues" evidence="1">
    <location>
        <begin position="170"/>
        <end position="180"/>
    </location>
</feature>